<comment type="catalytic activity">
    <reaction evidence="1">
        <text>ATP + protein L-histidine = ADP + protein N-phospho-L-histidine.</text>
        <dbReference type="EC" id="2.7.13.3"/>
    </reaction>
</comment>
<dbReference type="InterPro" id="IPR004358">
    <property type="entry name" value="Sig_transdc_His_kin-like_C"/>
</dbReference>
<evidence type="ECO:0000256" key="6">
    <source>
        <dbReference type="ARBA" id="ARBA00022777"/>
    </source>
</evidence>
<dbReference type="PRINTS" id="PR00344">
    <property type="entry name" value="BCTRLSENSOR"/>
</dbReference>
<dbReference type="EMBL" id="JAIHOM010000066">
    <property type="protein sequence ID" value="MCW6037331.1"/>
    <property type="molecule type" value="Genomic_DNA"/>
</dbReference>
<dbReference type="InterPro" id="IPR003594">
    <property type="entry name" value="HATPase_dom"/>
</dbReference>
<dbReference type="SMART" id="SM00387">
    <property type="entry name" value="HATPase_c"/>
    <property type="match status" value="1"/>
</dbReference>
<keyword evidence="8" id="KW-0902">Two-component regulatory system</keyword>
<dbReference type="Pfam" id="PF02518">
    <property type="entry name" value="HATPase_c"/>
    <property type="match status" value="1"/>
</dbReference>
<evidence type="ECO:0000256" key="2">
    <source>
        <dbReference type="ARBA" id="ARBA00012438"/>
    </source>
</evidence>
<dbReference type="SMART" id="SM00388">
    <property type="entry name" value="HisKA"/>
    <property type="match status" value="1"/>
</dbReference>
<dbReference type="SUPFAM" id="SSF55874">
    <property type="entry name" value="ATPase domain of HSP90 chaperone/DNA topoisomerase II/histidine kinase"/>
    <property type="match status" value="1"/>
</dbReference>
<dbReference type="GO" id="GO:0016301">
    <property type="term" value="F:kinase activity"/>
    <property type="evidence" value="ECO:0007669"/>
    <property type="project" value="UniProtKB-KW"/>
</dbReference>
<evidence type="ECO:0000256" key="4">
    <source>
        <dbReference type="ARBA" id="ARBA00022679"/>
    </source>
</evidence>
<reference evidence="10 11" key="1">
    <citation type="submission" date="2021-08" db="EMBL/GenBank/DDBJ databases">
        <title>Draft genome sequence of Spirulina subsalsa with high tolerance to salinity and hype-accumulation of phycocyanin.</title>
        <authorList>
            <person name="Pei H."/>
            <person name="Jiang L."/>
        </authorList>
    </citation>
    <scope>NUCLEOTIDE SEQUENCE [LARGE SCALE GENOMIC DNA]</scope>
    <source>
        <strain evidence="10 11">FACHB-351</strain>
    </source>
</reference>
<gene>
    <name evidence="10" type="ORF">K4A83_13770</name>
</gene>
<evidence type="ECO:0000256" key="1">
    <source>
        <dbReference type="ARBA" id="ARBA00000085"/>
    </source>
</evidence>
<sequence>MLTLTMTPHLSVPSTHFDFKTLTLDSTLSALFLYDAEIEDTHPVIEVAGLFDNYPILPGIILKHQGKFVGMVSRRRFLERMSRPYARELFLQRPIQSLYGFIQTELAIVPIDTCIVKAAQLSLKRPHELLYEPLVVEMGEEAYCLVDVHQLLVAQSQIHKLTSRLLDQSNYAQQVQTEKMVSLGRMVAGVAHEIRNPINSVSGNIDFLINYFNGLVQLLDCYNQELGEKSEQIKELEEEIDLEFVLEDMPRLLKSMQLGSQRLTQIVNSLRNFARMDDRKKQVMDIHECIDGTLLILDNRLKQGIRVLKDYDQIPLLECYSGQLSQVFMNLLANAIDVLMEKKEKEADKDWEPQIQIVTRLVNSVQGERRVSVKIIDNGLGISEENQTKLFQTFFTTKPLGKGTGFGLPISYQIVTEKHQGELKFKSQEGVGTEFEVILPIPASAPHPDLKGNN</sequence>
<evidence type="ECO:0000256" key="5">
    <source>
        <dbReference type="ARBA" id="ARBA00022741"/>
    </source>
</evidence>
<keyword evidence="5" id="KW-0547">Nucleotide-binding</keyword>
<accession>A0ABT3L747</accession>
<dbReference type="InterPro" id="IPR005467">
    <property type="entry name" value="His_kinase_dom"/>
</dbReference>
<feature type="domain" description="Histidine kinase" evidence="9">
    <location>
        <begin position="189"/>
        <end position="443"/>
    </location>
</feature>
<dbReference type="PROSITE" id="PS50109">
    <property type="entry name" value="HIS_KIN"/>
    <property type="match status" value="1"/>
</dbReference>
<keyword evidence="7" id="KW-0067">ATP-binding</keyword>
<dbReference type="Gene3D" id="1.10.287.130">
    <property type="match status" value="1"/>
</dbReference>
<name>A0ABT3L747_9CYAN</name>
<dbReference type="InterPro" id="IPR036097">
    <property type="entry name" value="HisK_dim/P_sf"/>
</dbReference>
<evidence type="ECO:0000313" key="10">
    <source>
        <dbReference type="EMBL" id="MCW6037331.1"/>
    </source>
</evidence>
<keyword evidence="11" id="KW-1185">Reference proteome</keyword>
<protein>
    <recommendedName>
        <fullName evidence="2">histidine kinase</fullName>
        <ecNumber evidence="2">2.7.13.3</ecNumber>
    </recommendedName>
</protein>
<dbReference type="EC" id="2.7.13.3" evidence="2"/>
<dbReference type="Pfam" id="PF00512">
    <property type="entry name" value="HisKA"/>
    <property type="match status" value="1"/>
</dbReference>
<dbReference type="PANTHER" id="PTHR43065:SF10">
    <property type="entry name" value="PEROXIDE STRESS-ACTIVATED HISTIDINE KINASE MAK3"/>
    <property type="match status" value="1"/>
</dbReference>
<dbReference type="CDD" id="cd00082">
    <property type="entry name" value="HisKA"/>
    <property type="match status" value="1"/>
</dbReference>
<evidence type="ECO:0000256" key="8">
    <source>
        <dbReference type="ARBA" id="ARBA00023012"/>
    </source>
</evidence>
<proteinExistence type="predicted"/>
<evidence type="ECO:0000259" key="9">
    <source>
        <dbReference type="PROSITE" id="PS50109"/>
    </source>
</evidence>
<evidence type="ECO:0000313" key="11">
    <source>
        <dbReference type="Proteomes" id="UP001526426"/>
    </source>
</evidence>
<dbReference type="InterPro" id="IPR003661">
    <property type="entry name" value="HisK_dim/P_dom"/>
</dbReference>
<keyword evidence="4" id="KW-0808">Transferase</keyword>
<comment type="caution">
    <text evidence="10">The sequence shown here is derived from an EMBL/GenBank/DDBJ whole genome shotgun (WGS) entry which is preliminary data.</text>
</comment>
<dbReference type="PANTHER" id="PTHR43065">
    <property type="entry name" value="SENSOR HISTIDINE KINASE"/>
    <property type="match status" value="1"/>
</dbReference>
<dbReference type="SUPFAM" id="SSF47384">
    <property type="entry name" value="Homodimeric domain of signal transducing histidine kinase"/>
    <property type="match status" value="1"/>
</dbReference>
<dbReference type="RefSeq" id="WP_265265188.1">
    <property type="nucleotide sequence ID" value="NZ_JAIHOM010000066.1"/>
</dbReference>
<organism evidence="10 11">
    <name type="scientific">Spirulina subsalsa FACHB-351</name>
    <dbReference type="NCBI Taxonomy" id="234711"/>
    <lineage>
        <taxon>Bacteria</taxon>
        <taxon>Bacillati</taxon>
        <taxon>Cyanobacteriota</taxon>
        <taxon>Cyanophyceae</taxon>
        <taxon>Spirulinales</taxon>
        <taxon>Spirulinaceae</taxon>
        <taxon>Spirulina</taxon>
    </lineage>
</organism>
<evidence type="ECO:0000256" key="7">
    <source>
        <dbReference type="ARBA" id="ARBA00022840"/>
    </source>
</evidence>
<evidence type="ECO:0000256" key="3">
    <source>
        <dbReference type="ARBA" id="ARBA00022553"/>
    </source>
</evidence>
<keyword evidence="3" id="KW-0597">Phosphoprotein</keyword>
<dbReference type="InterPro" id="IPR036890">
    <property type="entry name" value="HATPase_C_sf"/>
</dbReference>
<keyword evidence="6 10" id="KW-0418">Kinase</keyword>
<dbReference type="Proteomes" id="UP001526426">
    <property type="component" value="Unassembled WGS sequence"/>
</dbReference>
<dbReference type="Gene3D" id="3.30.565.10">
    <property type="entry name" value="Histidine kinase-like ATPase, C-terminal domain"/>
    <property type="match status" value="1"/>
</dbReference>